<reference evidence="2 3" key="1">
    <citation type="submission" date="2017-12" db="EMBL/GenBank/DDBJ databases">
        <title>Mesoplasma syrphidae YJS, Complete Genome.</title>
        <authorList>
            <person name="Knight T.F."/>
            <person name="Citino T."/>
            <person name="Rubinstein R."/>
            <person name="Neuschaefer Z."/>
        </authorList>
    </citation>
    <scope>NUCLEOTIDE SEQUENCE [LARGE SCALE GENOMIC DNA]</scope>
    <source>
        <strain evidence="2 3">YJS</strain>
    </source>
</reference>
<proteinExistence type="predicted"/>
<evidence type="ECO:0000313" key="2">
    <source>
        <dbReference type="EMBL" id="AUF83808.1"/>
    </source>
</evidence>
<feature type="transmembrane region" description="Helical" evidence="1">
    <location>
        <begin position="560"/>
        <end position="583"/>
    </location>
</feature>
<name>A0A2K9BZM3_9MOLU</name>
<dbReference type="EMBL" id="CP025257">
    <property type="protein sequence ID" value="AUF83808.1"/>
    <property type="molecule type" value="Genomic_DNA"/>
</dbReference>
<feature type="transmembrane region" description="Helical" evidence="1">
    <location>
        <begin position="150"/>
        <end position="177"/>
    </location>
</feature>
<keyword evidence="1" id="KW-1133">Transmembrane helix</keyword>
<keyword evidence="1" id="KW-0472">Membrane</keyword>
<evidence type="ECO:0000256" key="1">
    <source>
        <dbReference type="SAM" id="Phobius"/>
    </source>
</evidence>
<feature type="transmembrane region" description="Helical" evidence="1">
    <location>
        <begin position="216"/>
        <end position="235"/>
    </location>
</feature>
<feature type="transmembrane region" description="Helical" evidence="1">
    <location>
        <begin position="343"/>
        <end position="364"/>
    </location>
</feature>
<gene>
    <name evidence="2" type="ORF">CXP39_03380</name>
</gene>
<sequence length="671" mass="75205">MRTYAKNGVFSALVGVLISLTNTVIQFLMIYWILNAYGTEFNGFIKITTALAVLGGTAEGAMGISTVILLMKPIANHDYIAANEIYSTAKQKYHNNVTRGIIIIGLISILYPLEVVIFPYIVNGQKIPPFSEWGIQAGTNTDGTVNFIQFWHMSLIILIFGFKQVVTMGFFGVYENILQADQKNGVRRIIILFADVVVYGSLFALLNVSITRTENISPIIPFLFLLAYPFIRGWMIKIYIKRYYSWLKFYGDMNNFKLKRRAAKLFWANLGQNIMINADIVILLVVLGTSGLRITSMLSLYMVIGVNLRLVMTNLITSFREYFLAVTIKEGRLSWDAYSKYELYTFVIAALTFILMGSLSPYLVTGLYGELVLKDINLATEQVGKTLTNEALSNQLSAFKFIFTTPWFSLLYAGTVAATLLYQGQMTLIQAKGVNSEVSKASNIIAGVYISVVALSTGLVSVVSGHISGQSINIVLILFYSIKTLFLVVGYLYLWLFTFRRVTYNSSLRNIIPNFIALIIPIFVSVIVIIFLQWKTVPLGVVLNTQNGLYELTTKVTLPIIASVSVISSIVGFVTTMIVPLIIRPKVAISIVLNLPIIKQIAEKQKEESKVKLLANENINISAIEDQKEIILRAINGFSVKEKELDEEDFMKKYKFKEKPKVYKIKGSKAK</sequence>
<evidence type="ECO:0000313" key="3">
    <source>
        <dbReference type="Proteomes" id="UP000233419"/>
    </source>
</evidence>
<organism evidence="2 3">
    <name type="scientific">Mesoplasma syrphidae</name>
    <dbReference type="NCBI Taxonomy" id="225999"/>
    <lineage>
        <taxon>Bacteria</taxon>
        <taxon>Bacillati</taxon>
        <taxon>Mycoplasmatota</taxon>
        <taxon>Mollicutes</taxon>
        <taxon>Entomoplasmatales</taxon>
        <taxon>Entomoplasmataceae</taxon>
        <taxon>Mesoplasma</taxon>
    </lineage>
</organism>
<keyword evidence="3" id="KW-1185">Reference proteome</keyword>
<feature type="transmembrane region" description="Helical" evidence="1">
    <location>
        <begin position="511"/>
        <end position="534"/>
    </location>
</feature>
<protein>
    <submittedName>
        <fullName evidence="2">Uncharacterized protein</fullName>
    </submittedName>
</protein>
<feature type="transmembrane region" description="Helical" evidence="1">
    <location>
        <begin position="300"/>
        <end position="323"/>
    </location>
</feature>
<feature type="transmembrane region" description="Helical" evidence="1">
    <location>
        <begin position="45"/>
        <end position="70"/>
    </location>
</feature>
<dbReference type="RefSeq" id="WP_036256360.1">
    <property type="nucleotide sequence ID" value="NZ_CP025257.1"/>
</dbReference>
<feature type="transmembrane region" description="Helical" evidence="1">
    <location>
        <begin position="474"/>
        <end position="499"/>
    </location>
</feature>
<feature type="transmembrane region" description="Helical" evidence="1">
    <location>
        <begin position="265"/>
        <end position="288"/>
    </location>
</feature>
<feature type="transmembrane region" description="Helical" evidence="1">
    <location>
        <begin position="100"/>
        <end position="122"/>
    </location>
</feature>
<keyword evidence="1" id="KW-0812">Transmembrane</keyword>
<dbReference type="Proteomes" id="UP000233419">
    <property type="component" value="Chromosome"/>
</dbReference>
<dbReference type="KEGG" id="msyr:CXP39_03380"/>
<dbReference type="OrthoDB" id="391558at2"/>
<accession>A0A2K9BZM3</accession>
<feature type="transmembrane region" description="Helical" evidence="1">
    <location>
        <begin position="443"/>
        <end position="468"/>
    </location>
</feature>
<feature type="transmembrane region" description="Helical" evidence="1">
    <location>
        <begin position="401"/>
        <end position="422"/>
    </location>
</feature>
<feature type="transmembrane region" description="Helical" evidence="1">
    <location>
        <begin position="189"/>
        <end position="210"/>
    </location>
</feature>
<dbReference type="AlphaFoldDB" id="A0A2K9BZM3"/>
<feature type="transmembrane region" description="Helical" evidence="1">
    <location>
        <begin position="12"/>
        <end position="33"/>
    </location>
</feature>